<name>A0A161HG25_9ASCO</name>
<sequence length="945" mass="108544">MTQLKLEAIADGQEVFLFDKSLISPGAKTYAENGLVGKEDRGPPLALPPRPAVNTTSSLSDRFMTHSDWTQKCLLVGKDCGNRVNELHMSINIIKRGLKTSLEHMMRHSQGLKKSFDSKVDFAVDLDQNMQATGEWEVYLEKVKKIELLPAFREQGEGRDRLSSWIDESVIRKANKQCSEFDQKIQNNISHLVKVVNEVIERSTRLEQDAMAMASKDAESDVPAEATSRHVRELLQDLTALANKIQRDSESIGGVSEQTAVRIENLHKREFFPQIEATVNELIGIHEEWQKAKVKCQNLAIGYLSTLSHIQYDTSMVRPELQKLTMLLQTTEDLRATVAQVIDLPFLYGALIIETVRRNHWTGYIRENVSQTAESLATKRLDEIKRRKKWKNHYGKILPKVVDIINEDIAEIEVNFVSGEVNGDGDASSTDSDQVQAYIKLLTSLGLREAAEELEQEHQSMLSQLESDIADKNLAKLETTKQSDHHTDTSSPAKVFKSGTLAEAYTDENAALTAKLKGYESRIRILEDLLHKQQFRGESTRSEANRRSASRDKSHSPGSPRMIERLHFLETQKSNDSKIIAQLEQEKRELAESLSAKELALKDVMTVKSDLLANMLSQETEFIQERKAHHEEVNELKSRIDELELDLDRADEKLQLENDQLREEVDSYKEKIEQLEQENSNLKQQEEKLHKKIEYYDTRTRDLSQRLFTGFKRSCEVLESMGLQVTKEMDGNLITFKVNRVRGLGRRSSAARSEILEQSLEENGNGNMVSNPTLNEATPEDLRVLYWMDGEPDEERYREFINEIYIDYDIFRDSACKRLRDVEHLARKLQKESKHLRERKTQIEEELQSRLSLRSFKVGDLALFLPTRDPTRVPNPWAAFNVNAPHYFLKQEDSHQLSNREYLVGRITHIEERVVNKSLDNDEDNPFDLSDGLRWYLLDAVPAEW</sequence>
<feature type="coiled-coil region" evidence="8">
    <location>
        <begin position="566"/>
        <end position="600"/>
    </location>
</feature>
<dbReference type="GO" id="GO:0000422">
    <property type="term" value="P:autophagy of mitochondrion"/>
    <property type="evidence" value="ECO:0007669"/>
    <property type="project" value="TreeGrafter"/>
</dbReference>
<evidence type="ECO:0000256" key="9">
    <source>
        <dbReference type="SAM" id="MobiDB-lite"/>
    </source>
</evidence>
<evidence type="ECO:0000256" key="3">
    <source>
        <dbReference type="ARBA" id="ARBA00022448"/>
    </source>
</evidence>
<feature type="domain" description="Autophagy-related protein 11 C-terminal" evidence="11">
    <location>
        <begin position="815"/>
        <end position="941"/>
    </location>
</feature>
<keyword evidence="6 8" id="KW-0175">Coiled coil</keyword>
<dbReference type="GO" id="GO:0000045">
    <property type="term" value="P:autophagosome assembly"/>
    <property type="evidence" value="ECO:0007669"/>
    <property type="project" value="UniProtKB-UniRule"/>
</dbReference>
<dbReference type="InterPro" id="IPR019460">
    <property type="entry name" value="Atg11_C"/>
</dbReference>
<dbReference type="Proteomes" id="UP000189580">
    <property type="component" value="Chromosome b"/>
</dbReference>
<dbReference type="GO" id="GO:0005774">
    <property type="term" value="C:vacuolar membrane"/>
    <property type="evidence" value="ECO:0007669"/>
    <property type="project" value="UniProtKB-SubCell"/>
</dbReference>
<evidence type="ECO:0000256" key="5">
    <source>
        <dbReference type="ARBA" id="ARBA00023006"/>
    </source>
</evidence>
<evidence type="ECO:0000256" key="4">
    <source>
        <dbReference type="ARBA" id="ARBA00022927"/>
    </source>
</evidence>
<dbReference type="GO" id="GO:0015031">
    <property type="term" value="P:protein transport"/>
    <property type="evidence" value="ECO:0007669"/>
    <property type="project" value="UniProtKB-KW"/>
</dbReference>
<dbReference type="GeneID" id="30034102"/>
<evidence type="ECO:0000259" key="10">
    <source>
        <dbReference type="Pfam" id="PF04108"/>
    </source>
</evidence>
<evidence type="ECO:0000256" key="8">
    <source>
        <dbReference type="SAM" id="Coils"/>
    </source>
</evidence>
<evidence type="ECO:0000313" key="13">
    <source>
        <dbReference type="Proteomes" id="UP000189580"/>
    </source>
</evidence>
<evidence type="ECO:0000313" key="12">
    <source>
        <dbReference type="EMBL" id="ANB14610.1"/>
    </source>
</evidence>
<keyword evidence="7" id="KW-0472">Membrane</keyword>
<comment type="similarity">
    <text evidence="1 7">Belongs to the ATG11 family.</text>
</comment>
<dbReference type="PANTHER" id="PTHR13222:SF1">
    <property type="entry name" value="RB1-INDUCIBLE COILED-COIL PROTEIN 1"/>
    <property type="match status" value="1"/>
</dbReference>
<feature type="compositionally biased region" description="Basic and acidic residues" evidence="9">
    <location>
        <begin position="538"/>
        <end position="555"/>
    </location>
</feature>
<dbReference type="OrthoDB" id="447953at2759"/>
<feature type="coiled-coil region" evidence="8">
    <location>
        <begin position="812"/>
        <end position="846"/>
    </location>
</feature>
<dbReference type="GO" id="GO:0060090">
    <property type="term" value="F:molecular adaptor activity"/>
    <property type="evidence" value="ECO:0007669"/>
    <property type="project" value="TreeGrafter"/>
</dbReference>
<dbReference type="GO" id="GO:0034727">
    <property type="term" value="P:piecemeal microautophagy of the nucleus"/>
    <property type="evidence" value="ECO:0007669"/>
    <property type="project" value="TreeGrafter"/>
</dbReference>
<feature type="region of interest" description="Disordered" evidence="9">
    <location>
        <begin position="535"/>
        <end position="561"/>
    </location>
</feature>
<keyword evidence="5 7" id="KW-0072">Autophagy</keyword>
<comment type="subunit">
    <text evidence="7">Homodimer.</text>
</comment>
<dbReference type="InterPro" id="IPR045326">
    <property type="entry name" value="ATG17-like_dom"/>
</dbReference>
<comment type="subcellular location">
    <subcellularLocation>
        <location evidence="7">Preautophagosomal structure membrane</location>
        <topology evidence="7">Peripheral membrane protein</topology>
    </subcellularLocation>
    <subcellularLocation>
        <location evidence="7">Vacuole membrane</location>
        <topology evidence="7">Peripheral membrane protein</topology>
    </subcellularLocation>
    <text evidence="7">During pexophagy, accumulates in the vacuolar membrane region, where the peroxisomes contact the vacuole.</text>
</comment>
<organism evidence="12 13">
    <name type="scientific">Sugiyamaella lignohabitans</name>
    <dbReference type="NCBI Taxonomy" id="796027"/>
    <lineage>
        <taxon>Eukaryota</taxon>
        <taxon>Fungi</taxon>
        <taxon>Dikarya</taxon>
        <taxon>Ascomycota</taxon>
        <taxon>Saccharomycotina</taxon>
        <taxon>Dipodascomycetes</taxon>
        <taxon>Dipodascales</taxon>
        <taxon>Trichomonascaceae</taxon>
        <taxon>Sugiyamaella</taxon>
    </lineage>
</organism>
<evidence type="ECO:0000256" key="1">
    <source>
        <dbReference type="ARBA" id="ARBA00009729"/>
    </source>
</evidence>
<proteinExistence type="inferred from homology"/>
<dbReference type="GO" id="GO:0061709">
    <property type="term" value="P:reticulophagy"/>
    <property type="evidence" value="ECO:0007669"/>
    <property type="project" value="TreeGrafter"/>
</dbReference>
<dbReference type="GO" id="GO:0034045">
    <property type="term" value="C:phagophore assembly site membrane"/>
    <property type="evidence" value="ECO:0007669"/>
    <property type="project" value="UniProtKB-SubCell"/>
</dbReference>
<protein>
    <recommendedName>
        <fullName evidence="2 7">Autophagy-related protein 11</fullName>
    </recommendedName>
</protein>
<comment type="function">
    <text evidence="7">Involved in cytoplasm to vacuole transport (Cvt), pexophagy, mitophagy and nucleophagy. Recruits mitochondria for their selective degradation via autophagy (mitophagy) during starvation. Works as scaffold proteins that recruit ATG proteins to the pre-autophagosome (PAS), the site of vesicle/autophagosome formation. Required for the Cvt vesicles completion.</text>
</comment>
<dbReference type="KEGG" id="slb:AWJ20_2215"/>
<dbReference type="RefSeq" id="XP_018737087.1">
    <property type="nucleotide sequence ID" value="XM_018879144.1"/>
</dbReference>
<dbReference type="PANTHER" id="PTHR13222">
    <property type="entry name" value="RB1-INDUCIBLE COILED-COIL"/>
    <property type="match status" value="1"/>
</dbReference>
<dbReference type="Pfam" id="PF10377">
    <property type="entry name" value="ATG11"/>
    <property type="match status" value="1"/>
</dbReference>
<evidence type="ECO:0000256" key="7">
    <source>
        <dbReference type="RuleBase" id="RU367075"/>
    </source>
</evidence>
<dbReference type="GO" id="GO:1903599">
    <property type="term" value="P:positive regulation of autophagy of mitochondrion"/>
    <property type="evidence" value="ECO:0007669"/>
    <property type="project" value="UniProtKB-UniRule"/>
</dbReference>
<gene>
    <name evidence="12" type="primary">ATG11</name>
    <name evidence="12" type="ORF">AWJ20_2215</name>
</gene>
<dbReference type="AlphaFoldDB" id="A0A161HG25"/>
<reference evidence="12 13" key="1">
    <citation type="submission" date="2016-02" db="EMBL/GenBank/DDBJ databases">
        <title>Complete genome sequence and transcriptome regulation of the pentose utilising yeast Sugiyamaella lignohabitans.</title>
        <authorList>
            <person name="Bellasio M."/>
            <person name="Peymann A."/>
            <person name="Valli M."/>
            <person name="Sipitzky M."/>
            <person name="Graf A."/>
            <person name="Sauer M."/>
            <person name="Marx H."/>
            <person name="Mattanovich D."/>
        </authorList>
    </citation>
    <scope>NUCLEOTIDE SEQUENCE [LARGE SCALE GENOMIC DNA]</scope>
    <source>
        <strain evidence="12 13">CBS 10342</strain>
    </source>
</reference>
<evidence type="ECO:0000259" key="11">
    <source>
        <dbReference type="Pfam" id="PF10377"/>
    </source>
</evidence>
<dbReference type="EMBL" id="CP014503">
    <property type="protein sequence ID" value="ANB14610.1"/>
    <property type="molecule type" value="Genomic_DNA"/>
</dbReference>
<dbReference type="InterPro" id="IPR040040">
    <property type="entry name" value="ATG11"/>
</dbReference>
<dbReference type="GO" id="GO:0019901">
    <property type="term" value="F:protein kinase binding"/>
    <property type="evidence" value="ECO:0007669"/>
    <property type="project" value="TreeGrafter"/>
</dbReference>
<accession>A0A161HG25</accession>
<keyword evidence="4 7" id="KW-0653">Protein transport</keyword>
<dbReference type="Pfam" id="PF04108">
    <property type="entry name" value="ATG17_like"/>
    <property type="match status" value="1"/>
</dbReference>
<keyword evidence="13" id="KW-1185">Reference proteome</keyword>
<feature type="coiled-coil region" evidence="8">
    <location>
        <begin position="502"/>
        <end position="529"/>
    </location>
</feature>
<keyword evidence="7" id="KW-0926">Vacuole</keyword>
<dbReference type="GO" id="GO:1990316">
    <property type="term" value="C:Atg1/ULK1 kinase complex"/>
    <property type="evidence" value="ECO:0007669"/>
    <property type="project" value="TreeGrafter"/>
</dbReference>
<evidence type="ECO:0000256" key="2">
    <source>
        <dbReference type="ARBA" id="ARBA00013804"/>
    </source>
</evidence>
<evidence type="ECO:0000256" key="6">
    <source>
        <dbReference type="ARBA" id="ARBA00023054"/>
    </source>
</evidence>
<feature type="domain" description="Autophagy protein ATG17-like" evidence="10">
    <location>
        <begin position="82"/>
        <end position="398"/>
    </location>
</feature>
<keyword evidence="3 7" id="KW-0813">Transport</keyword>
<feature type="coiled-coil region" evidence="8">
    <location>
        <begin position="626"/>
        <end position="695"/>
    </location>
</feature>
<dbReference type="GO" id="GO:0034517">
    <property type="term" value="P:ribophagy"/>
    <property type="evidence" value="ECO:0007669"/>
    <property type="project" value="TreeGrafter"/>
</dbReference>